<sequence length="229" mass="27643">MNIKYLIFFLFLCINIFSQDKIELKEQCRSKYDSVFKDFFGEEFLKKNIKYKEEESYIGLFTTNDIESDDDFKRIFININNIAALQKYLNQYPKYYNEYYKYHFLYKGFVFHQRIYTCEFAYRKEVNDFSNNQVLEYYNKIKNKEYLSPKKAVKIAKANGFKNICYQSITNASFHNKNQDVWQIQDCGNEKNTKVIELDPKSGKVLTLFERDYGKGEKASYWKLFNKSK</sequence>
<name>A0ABS7ZWT5_9FLAO</name>
<evidence type="ECO:0000313" key="1">
    <source>
        <dbReference type="EMBL" id="MCA6066189.1"/>
    </source>
</evidence>
<dbReference type="RefSeq" id="WP_225686263.1">
    <property type="nucleotide sequence ID" value="NZ_JAERSE020000001.1"/>
</dbReference>
<comment type="caution">
    <text evidence="1">The sequence shown here is derived from an EMBL/GenBank/DDBJ whole genome shotgun (WGS) entry which is preliminary data.</text>
</comment>
<protein>
    <recommendedName>
        <fullName evidence="3">PepSY domain-containing protein</fullName>
    </recommendedName>
</protein>
<organism evidence="1 2">
    <name type="scientific">Chryseobacterium tagetis</name>
    <dbReference type="NCBI Taxonomy" id="2801334"/>
    <lineage>
        <taxon>Bacteria</taxon>
        <taxon>Pseudomonadati</taxon>
        <taxon>Bacteroidota</taxon>
        <taxon>Flavobacteriia</taxon>
        <taxon>Flavobacteriales</taxon>
        <taxon>Weeksellaceae</taxon>
        <taxon>Chryseobacterium group</taxon>
        <taxon>Chryseobacterium</taxon>
    </lineage>
</organism>
<evidence type="ECO:0000313" key="2">
    <source>
        <dbReference type="Proteomes" id="UP000618240"/>
    </source>
</evidence>
<keyword evidence="2" id="KW-1185">Reference proteome</keyword>
<evidence type="ECO:0008006" key="3">
    <source>
        <dbReference type="Google" id="ProtNLM"/>
    </source>
</evidence>
<accession>A0ABS7ZWT5</accession>
<gene>
    <name evidence="1" type="ORF">JI747_003295</name>
</gene>
<reference evidence="1 2" key="1">
    <citation type="submission" date="2021-09" db="EMBL/GenBank/DDBJ databases">
        <title>Genome sequencing and assembly of Chryseobacterium sp. RG1.</title>
        <authorList>
            <person name="Chhetri G."/>
        </authorList>
    </citation>
    <scope>NUCLEOTIDE SEQUENCE [LARGE SCALE GENOMIC DNA]</scope>
    <source>
        <strain evidence="1 2">RG1</strain>
    </source>
</reference>
<dbReference type="Proteomes" id="UP000618240">
    <property type="component" value="Unassembled WGS sequence"/>
</dbReference>
<proteinExistence type="predicted"/>
<dbReference type="EMBL" id="JAERSE020000001">
    <property type="protein sequence ID" value="MCA6066189.1"/>
    <property type="molecule type" value="Genomic_DNA"/>
</dbReference>